<dbReference type="CDD" id="cd03809">
    <property type="entry name" value="GT4_MtfB-like"/>
    <property type="match status" value="1"/>
</dbReference>
<evidence type="ECO:0000313" key="5">
    <source>
        <dbReference type="Proteomes" id="UP000029273"/>
    </source>
</evidence>
<feature type="domain" description="Glycosyltransferase subfamily 4-like N-terminal" evidence="3">
    <location>
        <begin position="2"/>
        <end position="41"/>
    </location>
</feature>
<dbReference type="PANTHER" id="PTHR46401">
    <property type="entry name" value="GLYCOSYLTRANSFERASE WBBK-RELATED"/>
    <property type="match status" value="1"/>
</dbReference>
<organism evidence="4 5">
    <name type="scientific">Acidihalobacter prosperus</name>
    <dbReference type="NCBI Taxonomy" id="160660"/>
    <lineage>
        <taxon>Bacteria</taxon>
        <taxon>Pseudomonadati</taxon>
        <taxon>Pseudomonadota</taxon>
        <taxon>Gammaproteobacteria</taxon>
        <taxon>Chromatiales</taxon>
        <taxon>Ectothiorhodospiraceae</taxon>
        <taxon>Acidihalobacter</taxon>
    </lineage>
</organism>
<dbReference type="Pfam" id="PF13439">
    <property type="entry name" value="Glyco_transf_4"/>
    <property type="match status" value="1"/>
</dbReference>
<dbReference type="Gene3D" id="3.40.50.2000">
    <property type="entry name" value="Glycogen Phosphorylase B"/>
    <property type="match status" value="2"/>
</dbReference>
<dbReference type="SUPFAM" id="SSF53756">
    <property type="entry name" value="UDP-Glycosyltransferase/glycogen phosphorylase"/>
    <property type="match status" value="1"/>
</dbReference>
<keyword evidence="5" id="KW-1185">Reference proteome</keyword>
<dbReference type="Pfam" id="PF00534">
    <property type="entry name" value="Glycos_transf_1"/>
    <property type="match status" value="1"/>
</dbReference>
<dbReference type="InterPro" id="IPR001296">
    <property type="entry name" value="Glyco_trans_1"/>
</dbReference>
<dbReference type="Proteomes" id="UP000029273">
    <property type="component" value="Unassembled WGS sequence"/>
</dbReference>
<comment type="caution">
    <text evidence="4">The sequence shown here is derived from an EMBL/GenBank/DDBJ whole genome shotgun (WGS) entry which is preliminary data.</text>
</comment>
<dbReference type="FunFam" id="3.40.50.2000:FF:000119">
    <property type="entry name" value="Glycosyl transferase group 1"/>
    <property type="match status" value="1"/>
</dbReference>
<protein>
    <recommendedName>
        <fullName evidence="6">Glycosyl transferase family 1 domain-containing protein</fullName>
    </recommendedName>
</protein>
<sequence length="246" mass="27445">MRKLASYADAVIAISSYSVAELVEHYRVDESRIRVIHCGVDKVWLTDPDPAFVGQILPRYGLTPGYFLAVGTLQPRKNFTRVIEAHALLPQEVRREHPLVVVGKPGWRCENLIETLKHKEAQGEVRWLSDVGERAELRALYYGASTFVFPSLYEGFGLPVLEAFASGIPVVTSNTTSLPEVSAGIAWEVDPTSATDIAEAMLKSLVDEDERQTRIAAGRERVRLMSWDKTVEETLGVYRELSPMSV</sequence>
<accession>A0A1A6C601</accession>
<evidence type="ECO:0008006" key="6">
    <source>
        <dbReference type="Google" id="ProtNLM"/>
    </source>
</evidence>
<dbReference type="InterPro" id="IPR028098">
    <property type="entry name" value="Glyco_trans_4-like_N"/>
</dbReference>
<dbReference type="EMBL" id="JQSG02000002">
    <property type="protein sequence ID" value="OBS09987.1"/>
    <property type="molecule type" value="Genomic_DNA"/>
</dbReference>
<proteinExistence type="predicted"/>
<evidence type="ECO:0000313" key="4">
    <source>
        <dbReference type="EMBL" id="OBS09987.1"/>
    </source>
</evidence>
<dbReference type="GO" id="GO:0016757">
    <property type="term" value="F:glycosyltransferase activity"/>
    <property type="evidence" value="ECO:0007669"/>
    <property type="project" value="InterPro"/>
</dbReference>
<feature type="domain" description="Glycosyl transferase family 1" evidence="2">
    <location>
        <begin position="64"/>
        <end position="221"/>
    </location>
</feature>
<dbReference type="AlphaFoldDB" id="A0A1A6C601"/>
<name>A0A1A6C601_9GAMM</name>
<evidence type="ECO:0000259" key="2">
    <source>
        <dbReference type="Pfam" id="PF00534"/>
    </source>
</evidence>
<reference evidence="4 5" key="1">
    <citation type="journal article" date="2014" name="Genome Announc.">
        <title>Draft Genome Sequence of the Iron-Oxidizing, Acidophilic, and Halotolerant 'Thiobacillus prosperus' Type Strain DSM 5130.</title>
        <authorList>
            <person name="Ossandon F.J."/>
            <person name="Cardenas J.P."/>
            <person name="Corbett M."/>
            <person name="Quatrini R."/>
            <person name="Holmes D.S."/>
            <person name="Watkin E."/>
        </authorList>
    </citation>
    <scope>NUCLEOTIDE SEQUENCE [LARGE SCALE GENOMIC DNA]</scope>
    <source>
        <strain evidence="4 5">DSM 5130</strain>
    </source>
</reference>
<gene>
    <name evidence="4" type="ORF">Thpro_021037</name>
</gene>
<keyword evidence="1" id="KW-0808">Transferase</keyword>
<evidence type="ECO:0000256" key="1">
    <source>
        <dbReference type="ARBA" id="ARBA00022679"/>
    </source>
</evidence>
<evidence type="ECO:0000259" key="3">
    <source>
        <dbReference type="Pfam" id="PF13439"/>
    </source>
</evidence>
<dbReference type="PANTHER" id="PTHR46401:SF2">
    <property type="entry name" value="GLYCOSYLTRANSFERASE WBBK-RELATED"/>
    <property type="match status" value="1"/>
</dbReference>